<dbReference type="PROSITE" id="PS50293">
    <property type="entry name" value="TPR_REGION"/>
    <property type="match status" value="1"/>
</dbReference>
<dbReference type="AlphaFoldDB" id="A0A814C8Q1"/>
<gene>
    <name evidence="4" type="ORF">JYZ213_LOCUS12594</name>
    <name evidence="5" type="ORF">OXD698_LOCUS37281</name>
</gene>
<sequence length="85" mass="9899">MREYSKALSFYEQGLVIQQRTLPSNHPLLATSYNNIGFVYENMKDYSKALSYYERALDIKQRTLPPTHPSIKSMKESIEAVKKKL</sequence>
<dbReference type="PANTHER" id="PTHR45641:SF19">
    <property type="entry name" value="NEPHROCYSTIN-3"/>
    <property type="match status" value="1"/>
</dbReference>
<keyword evidence="2 3" id="KW-0802">TPR repeat</keyword>
<evidence type="ECO:0000256" key="2">
    <source>
        <dbReference type="ARBA" id="ARBA00022803"/>
    </source>
</evidence>
<evidence type="ECO:0000256" key="1">
    <source>
        <dbReference type="ARBA" id="ARBA00022737"/>
    </source>
</evidence>
<evidence type="ECO:0008006" key="7">
    <source>
        <dbReference type="Google" id="ProtNLM"/>
    </source>
</evidence>
<keyword evidence="1" id="KW-0677">Repeat</keyword>
<dbReference type="Proteomes" id="UP000663845">
    <property type="component" value="Unassembled WGS sequence"/>
</dbReference>
<dbReference type="Pfam" id="PF13424">
    <property type="entry name" value="TPR_12"/>
    <property type="match status" value="1"/>
</dbReference>
<organism evidence="4 6">
    <name type="scientific">Adineta steineri</name>
    <dbReference type="NCBI Taxonomy" id="433720"/>
    <lineage>
        <taxon>Eukaryota</taxon>
        <taxon>Metazoa</taxon>
        <taxon>Spiralia</taxon>
        <taxon>Gnathifera</taxon>
        <taxon>Rotifera</taxon>
        <taxon>Eurotatoria</taxon>
        <taxon>Bdelloidea</taxon>
        <taxon>Adinetida</taxon>
        <taxon>Adinetidae</taxon>
        <taxon>Adineta</taxon>
    </lineage>
</organism>
<evidence type="ECO:0000256" key="3">
    <source>
        <dbReference type="PROSITE-ProRule" id="PRU00339"/>
    </source>
</evidence>
<evidence type="ECO:0000313" key="6">
    <source>
        <dbReference type="Proteomes" id="UP000663845"/>
    </source>
</evidence>
<dbReference type="InterPro" id="IPR019734">
    <property type="entry name" value="TPR_rpt"/>
</dbReference>
<dbReference type="EMBL" id="CAJNOG010000098">
    <property type="protein sequence ID" value="CAF0938586.1"/>
    <property type="molecule type" value="Genomic_DNA"/>
</dbReference>
<accession>A0A814C8Q1</accession>
<reference evidence="4" key="1">
    <citation type="submission" date="2021-02" db="EMBL/GenBank/DDBJ databases">
        <authorList>
            <person name="Nowell W R."/>
        </authorList>
    </citation>
    <scope>NUCLEOTIDE SEQUENCE</scope>
</reference>
<dbReference type="InterPro" id="IPR011990">
    <property type="entry name" value="TPR-like_helical_dom_sf"/>
</dbReference>
<feature type="repeat" description="TPR" evidence="3">
    <location>
        <begin position="30"/>
        <end position="63"/>
    </location>
</feature>
<evidence type="ECO:0000313" key="5">
    <source>
        <dbReference type="EMBL" id="CAF4136043.1"/>
    </source>
</evidence>
<dbReference type="PANTHER" id="PTHR45641">
    <property type="entry name" value="TETRATRICOPEPTIDE REPEAT PROTEIN (AFU_ORTHOLOGUE AFUA_6G03870)"/>
    <property type="match status" value="1"/>
</dbReference>
<dbReference type="Proteomes" id="UP000663844">
    <property type="component" value="Unassembled WGS sequence"/>
</dbReference>
<evidence type="ECO:0000313" key="4">
    <source>
        <dbReference type="EMBL" id="CAF0938586.1"/>
    </source>
</evidence>
<protein>
    <recommendedName>
        <fullName evidence="7">Tetratricopeptide repeat protein</fullName>
    </recommendedName>
</protein>
<comment type="caution">
    <text evidence="4">The sequence shown here is derived from an EMBL/GenBank/DDBJ whole genome shotgun (WGS) entry which is preliminary data.</text>
</comment>
<dbReference type="SUPFAM" id="SSF48452">
    <property type="entry name" value="TPR-like"/>
    <property type="match status" value="1"/>
</dbReference>
<dbReference type="Gene3D" id="1.25.40.10">
    <property type="entry name" value="Tetratricopeptide repeat domain"/>
    <property type="match status" value="1"/>
</dbReference>
<name>A0A814C8Q1_9BILA</name>
<dbReference type="PROSITE" id="PS50005">
    <property type="entry name" value="TPR"/>
    <property type="match status" value="1"/>
</dbReference>
<dbReference type="EMBL" id="CAJOAZ010006486">
    <property type="protein sequence ID" value="CAF4136043.1"/>
    <property type="molecule type" value="Genomic_DNA"/>
</dbReference>
<dbReference type="SMART" id="SM00028">
    <property type="entry name" value="TPR"/>
    <property type="match status" value="1"/>
</dbReference>
<proteinExistence type="predicted"/>